<feature type="region of interest" description="Disordered" evidence="1">
    <location>
        <begin position="230"/>
        <end position="299"/>
    </location>
</feature>
<evidence type="ECO:0000313" key="3">
    <source>
        <dbReference type="EMBL" id="OKH96197.1"/>
    </source>
</evidence>
<comment type="caution">
    <text evidence="3">The sequence shown here is derived from an EMBL/GenBank/DDBJ whole genome shotgun (WGS) entry which is preliminary data.</text>
</comment>
<protein>
    <submittedName>
        <fullName evidence="3">Nuclease</fullName>
    </submittedName>
</protein>
<accession>A0A1Q4VED8</accession>
<evidence type="ECO:0000259" key="2">
    <source>
        <dbReference type="SMART" id="SM00470"/>
    </source>
</evidence>
<dbReference type="Proteomes" id="UP000186455">
    <property type="component" value="Unassembled WGS sequence"/>
</dbReference>
<keyword evidence="4" id="KW-1185">Reference proteome</keyword>
<dbReference type="SUPFAM" id="SSF110849">
    <property type="entry name" value="ParB/Sulfiredoxin"/>
    <property type="match status" value="1"/>
</dbReference>
<reference evidence="3 4" key="1">
    <citation type="submission" date="2015-06" db="EMBL/GenBank/DDBJ databases">
        <title>Cloning and characterization of the uncialamcin biosynthetic gene cluster.</title>
        <authorList>
            <person name="Yan X."/>
            <person name="Huang T."/>
            <person name="Ge H."/>
            <person name="Shen B."/>
        </authorList>
    </citation>
    <scope>NUCLEOTIDE SEQUENCE [LARGE SCALE GENOMIC DNA]</scope>
    <source>
        <strain evidence="3 4">DCA2648</strain>
    </source>
</reference>
<dbReference type="Pfam" id="PF02195">
    <property type="entry name" value="ParB_N"/>
    <property type="match status" value="1"/>
</dbReference>
<dbReference type="SMART" id="SM00470">
    <property type="entry name" value="ParB"/>
    <property type="match status" value="1"/>
</dbReference>
<dbReference type="Gene3D" id="3.90.1530.10">
    <property type="entry name" value="Conserved hypothetical protein from pyrococcus furiosus pfu- 392566-001, ParB domain"/>
    <property type="match status" value="1"/>
</dbReference>
<dbReference type="STRING" id="1048205.AB852_06025"/>
<dbReference type="EMBL" id="LFBV01000001">
    <property type="protein sequence ID" value="OKH96197.1"/>
    <property type="molecule type" value="Genomic_DNA"/>
</dbReference>
<organism evidence="3 4">
    <name type="scientific">Streptomyces uncialis</name>
    <dbReference type="NCBI Taxonomy" id="1048205"/>
    <lineage>
        <taxon>Bacteria</taxon>
        <taxon>Bacillati</taxon>
        <taxon>Actinomycetota</taxon>
        <taxon>Actinomycetes</taxon>
        <taxon>Kitasatosporales</taxon>
        <taxon>Streptomycetaceae</taxon>
        <taxon>Streptomyces</taxon>
    </lineage>
</organism>
<feature type="compositionally biased region" description="Basic and acidic residues" evidence="1">
    <location>
        <begin position="269"/>
        <end position="279"/>
    </location>
</feature>
<dbReference type="InterPro" id="IPR036086">
    <property type="entry name" value="ParB/Sulfiredoxin_sf"/>
</dbReference>
<dbReference type="AlphaFoldDB" id="A0A1Q4VED8"/>
<feature type="region of interest" description="Disordered" evidence="1">
    <location>
        <begin position="172"/>
        <end position="203"/>
    </location>
</feature>
<sequence>MALDHGRAVLIAGDFGSVTPDADESVTNDGFDLKNFEQLPVRDVPVSDLSPEQYLRKGGTNAAHVQLLVDAAGTSALPPILVQEDGWRVIDGLHRLEAAKLRGDHFIEARFLDCTDSEALVLAMKANSSHGLPLSKADRVSGAQRVLTTHPDWSDRAIAGITGLSAKTIASLRGRSPGGTASAKRLGRDGRRRPVAAGEGRRRAAEYIRAHPDAPLRQVARDTDVSLGTVHDVSSRLRRGTSPELDGQRAPAPVDLPPPGTTGRPVLRAADETAERDTDGPSGGGVPLRRRNHTDAPVTWSGIAGKMAKDPTIRYTEAGKEFLQWMALHANDPDGWREFVSSIPEHWQSVIAPIAESIGREWSTFAERLKTKQEAV</sequence>
<gene>
    <name evidence="3" type="ORF">AB852_06025</name>
</gene>
<dbReference type="RefSeq" id="WP_073784335.1">
    <property type="nucleotide sequence ID" value="NZ_LFBV01000001.1"/>
</dbReference>
<proteinExistence type="predicted"/>
<evidence type="ECO:0000313" key="4">
    <source>
        <dbReference type="Proteomes" id="UP000186455"/>
    </source>
</evidence>
<feature type="domain" description="ParB-like N-terminal" evidence="2">
    <location>
        <begin position="42"/>
        <end position="128"/>
    </location>
</feature>
<name>A0A1Q4VED8_9ACTN</name>
<evidence type="ECO:0000256" key="1">
    <source>
        <dbReference type="SAM" id="MobiDB-lite"/>
    </source>
</evidence>
<dbReference type="InterPro" id="IPR003115">
    <property type="entry name" value="ParB_N"/>
</dbReference>